<dbReference type="AlphaFoldDB" id="A0A016VZL1"/>
<keyword evidence="8" id="KW-1185">Reference proteome</keyword>
<gene>
    <name evidence="7" type="primary">Acey_s0002.g1120</name>
    <name evidence="7" type="ORF">Y032_0002g1120</name>
</gene>
<comment type="subcellular location">
    <subcellularLocation>
        <location evidence="1">Membrane</location>
    </subcellularLocation>
</comment>
<feature type="transmembrane region" description="Helical" evidence="5">
    <location>
        <begin position="135"/>
        <end position="153"/>
    </location>
</feature>
<dbReference type="GO" id="GO:0003676">
    <property type="term" value="F:nucleic acid binding"/>
    <property type="evidence" value="ECO:0007669"/>
    <property type="project" value="InterPro"/>
</dbReference>
<proteinExistence type="predicted"/>
<keyword evidence="4 5" id="KW-0472">Membrane</keyword>
<organism evidence="7 8">
    <name type="scientific">Ancylostoma ceylanicum</name>
    <dbReference type="NCBI Taxonomy" id="53326"/>
    <lineage>
        <taxon>Eukaryota</taxon>
        <taxon>Metazoa</taxon>
        <taxon>Ecdysozoa</taxon>
        <taxon>Nematoda</taxon>
        <taxon>Chromadorea</taxon>
        <taxon>Rhabditida</taxon>
        <taxon>Rhabditina</taxon>
        <taxon>Rhabditomorpha</taxon>
        <taxon>Strongyloidea</taxon>
        <taxon>Ancylostomatidae</taxon>
        <taxon>Ancylostomatinae</taxon>
        <taxon>Ancylostoma</taxon>
    </lineage>
</organism>
<dbReference type="Gene3D" id="1.20.1070.10">
    <property type="entry name" value="Rhodopsin 7-helix transmembrane proteins"/>
    <property type="match status" value="1"/>
</dbReference>
<feature type="domain" description="G-protein coupled receptors family 1 profile" evidence="6">
    <location>
        <begin position="29"/>
        <end position="218"/>
    </location>
</feature>
<dbReference type="Pfam" id="PF00001">
    <property type="entry name" value="7tm_1"/>
    <property type="match status" value="1"/>
</dbReference>
<dbReference type="InterPro" id="IPR000276">
    <property type="entry name" value="GPCR_Rhodpsn"/>
</dbReference>
<name>A0A016VZL1_9BILA</name>
<feature type="transmembrane region" description="Helical" evidence="5">
    <location>
        <begin position="191"/>
        <end position="211"/>
    </location>
</feature>
<evidence type="ECO:0000259" key="6">
    <source>
        <dbReference type="PROSITE" id="PS50262"/>
    </source>
</evidence>
<dbReference type="Gene3D" id="3.30.420.10">
    <property type="entry name" value="Ribonuclease H-like superfamily/Ribonuclease H"/>
    <property type="match status" value="1"/>
</dbReference>
<dbReference type="PANTHER" id="PTHR46709:SF3">
    <property type="entry name" value="G-PROTEIN COUPLED RECEPTORS FAMILY 1 PROFILE DOMAIN-CONTAINING PROTEIN"/>
    <property type="match status" value="1"/>
</dbReference>
<reference evidence="8" key="1">
    <citation type="journal article" date="2015" name="Nat. Genet.">
        <title>The genome and transcriptome of the zoonotic hookworm Ancylostoma ceylanicum identify infection-specific gene families.</title>
        <authorList>
            <person name="Schwarz E.M."/>
            <person name="Hu Y."/>
            <person name="Antoshechkin I."/>
            <person name="Miller M.M."/>
            <person name="Sternberg P.W."/>
            <person name="Aroian R.V."/>
        </authorList>
    </citation>
    <scope>NUCLEOTIDE SEQUENCE</scope>
    <source>
        <strain evidence="8">HY135</strain>
    </source>
</reference>
<evidence type="ECO:0000256" key="4">
    <source>
        <dbReference type="ARBA" id="ARBA00023136"/>
    </source>
</evidence>
<dbReference type="OrthoDB" id="5849663at2759"/>
<dbReference type="GO" id="GO:0016020">
    <property type="term" value="C:membrane"/>
    <property type="evidence" value="ECO:0007669"/>
    <property type="project" value="UniProtKB-SubCell"/>
</dbReference>
<comment type="caution">
    <text evidence="7">The sequence shown here is derived from an EMBL/GenBank/DDBJ whole genome shotgun (WGS) entry which is preliminary data.</text>
</comment>
<dbReference type="PROSITE" id="PS50262">
    <property type="entry name" value="G_PROTEIN_RECEP_F1_2"/>
    <property type="match status" value="1"/>
</dbReference>
<feature type="transmembrane region" description="Helical" evidence="5">
    <location>
        <begin position="50"/>
        <end position="70"/>
    </location>
</feature>
<keyword evidence="2 5" id="KW-0812">Transmembrane</keyword>
<keyword evidence="3 5" id="KW-1133">Transmembrane helix</keyword>
<dbReference type="InterPro" id="IPR017452">
    <property type="entry name" value="GPCR_Rhodpsn_7TM"/>
</dbReference>
<dbReference type="EMBL" id="JARK01001338">
    <property type="protein sequence ID" value="EYC32845.1"/>
    <property type="molecule type" value="Genomic_DNA"/>
</dbReference>
<evidence type="ECO:0000256" key="5">
    <source>
        <dbReference type="SAM" id="Phobius"/>
    </source>
</evidence>
<feature type="transmembrane region" description="Helical" evidence="5">
    <location>
        <begin position="90"/>
        <end position="114"/>
    </location>
</feature>
<accession>A0A016VZL1</accession>
<protein>
    <recommendedName>
        <fullName evidence="6">G-protein coupled receptors family 1 profile domain-containing protein</fullName>
    </recommendedName>
</protein>
<evidence type="ECO:0000256" key="1">
    <source>
        <dbReference type="ARBA" id="ARBA00004370"/>
    </source>
</evidence>
<evidence type="ECO:0000313" key="8">
    <source>
        <dbReference type="Proteomes" id="UP000024635"/>
    </source>
</evidence>
<dbReference type="PANTHER" id="PTHR46709">
    <property type="entry name" value="PROTEIN CBG23488-RELATED"/>
    <property type="match status" value="1"/>
</dbReference>
<dbReference type="InterPro" id="IPR036397">
    <property type="entry name" value="RNaseH_sf"/>
</dbReference>
<sequence length="507" mass="57173">MCAPAAERSVGSLLAVILGSGISITSVVNNSVLFYCLIRSKKCFQCYFQFLLVLSLFDVIISMCYVPVILVDSLKDWLNSVLLAKLWWSYFVYLLALTHVTMTAASFVLVCALLERYLITIRSSQLKAFQQRRSMACVCSLVLALVTKGGILFELDIFPEEDESCRNTVNEFYVDMAAINSNPLYGTVYRFWIRNIVTVFVPFFLLTFINFKTLVKLKAQLKEAKCQEGRKFSVRVENKVSANISADIGPSCTFLELSLFMNPMTLTLMLLSCHDQPGCIIETGQGKRVNAFGIDGSAGYSTSDIVRLLKVPRQTVHSAIKQSTLLHRVRTGRPVTVSAPTPENILRKRIARNPARSMRRMAKEFNVSEGTARKVGKRMLNMRPYKLQRRHGLSYAQKKARVKKYKRLLDRAAYGEHLRMLFTTEKLFKVEQSYNSQNVRVLARTSNAANEAGRTVSRSVRAASVMVWTGGSATGRTPFIFVEKGAKISTVFYLEGVLKKELLPWSR</sequence>
<dbReference type="GO" id="GO:0004930">
    <property type="term" value="F:G protein-coupled receptor activity"/>
    <property type="evidence" value="ECO:0007669"/>
    <property type="project" value="InterPro"/>
</dbReference>
<feature type="transmembrane region" description="Helical" evidence="5">
    <location>
        <begin position="12"/>
        <end position="38"/>
    </location>
</feature>
<evidence type="ECO:0000256" key="3">
    <source>
        <dbReference type="ARBA" id="ARBA00022989"/>
    </source>
</evidence>
<dbReference type="SUPFAM" id="SSF81321">
    <property type="entry name" value="Family A G protein-coupled receptor-like"/>
    <property type="match status" value="1"/>
</dbReference>
<dbReference type="Proteomes" id="UP000024635">
    <property type="component" value="Unassembled WGS sequence"/>
</dbReference>
<evidence type="ECO:0000313" key="7">
    <source>
        <dbReference type="EMBL" id="EYC32845.1"/>
    </source>
</evidence>
<evidence type="ECO:0000256" key="2">
    <source>
        <dbReference type="ARBA" id="ARBA00022692"/>
    </source>
</evidence>